<reference evidence="1" key="2">
    <citation type="submission" date="2023-02" db="EMBL/GenBank/DDBJ databases">
        <authorList>
            <person name="Swenson N.G."/>
            <person name="Wegrzyn J.L."/>
            <person name="Mcevoy S.L."/>
        </authorList>
    </citation>
    <scope>NUCLEOTIDE SEQUENCE</scope>
    <source>
        <strain evidence="1">91603</strain>
        <tissue evidence="1">Leaf</tissue>
    </source>
</reference>
<evidence type="ECO:0000313" key="1">
    <source>
        <dbReference type="EMBL" id="KAI9201194.1"/>
    </source>
</evidence>
<dbReference type="Proteomes" id="UP001064489">
    <property type="component" value="Chromosome 9"/>
</dbReference>
<comment type="caution">
    <text evidence="1">The sequence shown here is derived from an EMBL/GenBank/DDBJ whole genome shotgun (WGS) entry which is preliminary data.</text>
</comment>
<accession>A0AAD5P7J1</accession>
<keyword evidence="2" id="KW-1185">Reference proteome</keyword>
<organism evidence="1 2">
    <name type="scientific">Acer negundo</name>
    <name type="common">Box elder</name>
    <dbReference type="NCBI Taxonomy" id="4023"/>
    <lineage>
        <taxon>Eukaryota</taxon>
        <taxon>Viridiplantae</taxon>
        <taxon>Streptophyta</taxon>
        <taxon>Embryophyta</taxon>
        <taxon>Tracheophyta</taxon>
        <taxon>Spermatophyta</taxon>
        <taxon>Magnoliopsida</taxon>
        <taxon>eudicotyledons</taxon>
        <taxon>Gunneridae</taxon>
        <taxon>Pentapetalae</taxon>
        <taxon>rosids</taxon>
        <taxon>malvids</taxon>
        <taxon>Sapindales</taxon>
        <taxon>Sapindaceae</taxon>
        <taxon>Hippocastanoideae</taxon>
        <taxon>Acereae</taxon>
        <taxon>Acer</taxon>
    </lineage>
</organism>
<gene>
    <name evidence="1" type="ORF">LWI28_019968</name>
</gene>
<evidence type="ECO:0000313" key="2">
    <source>
        <dbReference type="Proteomes" id="UP001064489"/>
    </source>
</evidence>
<dbReference type="EMBL" id="JAJSOW010000001">
    <property type="protein sequence ID" value="KAI9201194.1"/>
    <property type="molecule type" value="Genomic_DNA"/>
</dbReference>
<dbReference type="AlphaFoldDB" id="A0AAD5P7J1"/>
<name>A0AAD5P7J1_ACENE</name>
<protein>
    <submittedName>
        <fullName evidence="1">Uncharacterized protein</fullName>
    </submittedName>
</protein>
<sequence length="121" mass="13396">MKFVKPLHLFEELLKRKALRPREHNCNYELTGRLLGLNVGDNYVALAVSNSANATAIPLRWRSIVAVYDGSITDRSPHLRCSIGDNPSAIEFSNVHSPSAMAASLRQRFIEGGADLLICFT</sequence>
<reference evidence="1" key="1">
    <citation type="journal article" date="2022" name="Plant J.">
        <title>Strategies of tolerance reflected in two North American maple genomes.</title>
        <authorList>
            <person name="McEvoy S.L."/>
            <person name="Sezen U.U."/>
            <person name="Trouern-Trend A."/>
            <person name="McMahon S.M."/>
            <person name="Schaberg P.G."/>
            <person name="Yang J."/>
            <person name="Wegrzyn J.L."/>
            <person name="Swenson N.G."/>
        </authorList>
    </citation>
    <scope>NUCLEOTIDE SEQUENCE</scope>
    <source>
        <strain evidence="1">91603</strain>
    </source>
</reference>
<proteinExistence type="predicted"/>